<feature type="domain" description="HTH marR-type" evidence="1">
    <location>
        <begin position="38"/>
        <end position="86"/>
    </location>
</feature>
<dbReference type="AlphaFoldDB" id="A0A644X234"/>
<dbReference type="InterPro" id="IPR036390">
    <property type="entry name" value="WH_DNA-bd_sf"/>
</dbReference>
<evidence type="ECO:0000259" key="1">
    <source>
        <dbReference type="Pfam" id="PF12802"/>
    </source>
</evidence>
<dbReference type="SUPFAM" id="SSF46785">
    <property type="entry name" value="Winged helix' DNA-binding domain"/>
    <property type="match status" value="1"/>
</dbReference>
<accession>A0A644X234</accession>
<sequence length="143" mass="16471">MSSNFQNLNIIDLISEKHAKLRRMVIETWVERGEERVSDTESYMIALIEKNELTVAQIGKIIGISRQGAHKCAKGLIERGYIIIENQDVNSRNKILSLTEKGLRFCKETLILKEEFETNIINSIGEDKLKILKECLSESWFTK</sequence>
<proteinExistence type="predicted"/>
<dbReference type="Gene3D" id="1.10.10.10">
    <property type="entry name" value="Winged helix-like DNA-binding domain superfamily/Winged helix DNA-binding domain"/>
    <property type="match status" value="1"/>
</dbReference>
<reference evidence="2" key="1">
    <citation type="submission" date="2019-08" db="EMBL/GenBank/DDBJ databases">
        <authorList>
            <person name="Kucharzyk K."/>
            <person name="Murdoch R.W."/>
            <person name="Higgins S."/>
            <person name="Loffler F."/>
        </authorList>
    </citation>
    <scope>NUCLEOTIDE SEQUENCE</scope>
</reference>
<organism evidence="2">
    <name type="scientific">bioreactor metagenome</name>
    <dbReference type="NCBI Taxonomy" id="1076179"/>
    <lineage>
        <taxon>unclassified sequences</taxon>
        <taxon>metagenomes</taxon>
        <taxon>ecological metagenomes</taxon>
    </lineage>
</organism>
<dbReference type="GO" id="GO:0003700">
    <property type="term" value="F:DNA-binding transcription factor activity"/>
    <property type="evidence" value="ECO:0007669"/>
    <property type="project" value="InterPro"/>
</dbReference>
<evidence type="ECO:0000313" key="2">
    <source>
        <dbReference type="EMBL" id="MPM10017.1"/>
    </source>
</evidence>
<dbReference type="InterPro" id="IPR000835">
    <property type="entry name" value="HTH_MarR-typ"/>
</dbReference>
<gene>
    <name evidence="2" type="ORF">SDC9_56341</name>
</gene>
<name>A0A644X234_9ZZZZ</name>
<comment type="caution">
    <text evidence="2">The sequence shown here is derived from an EMBL/GenBank/DDBJ whole genome shotgun (WGS) entry which is preliminary data.</text>
</comment>
<protein>
    <recommendedName>
        <fullName evidence="1">HTH marR-type domain-containing protein</fullName>
    </recommendedName>
</protein>
<dbReference type="Pfam" id="PF12802">
    <property type="entry name" value="MarR_2"/>
    <property type="match status" value="1"/>
</dbReference>
<dbReference type="InterPro" id="IPR036388">
    <property type="entry name" value="WH-like_DNA-bd_sf"/>
</dbReference>
<dbReference type="EMBL" id="VSSQ01001640">
    <property type="protein sequence ID" value="MPM10017.1"/>
    <property type="molecule type" value="Genomic_DNA"/>
</dbReference>